<dbReference type="EMBL" id="OX465080">
    <property type="protein sequence ID" value="CAI9280007.1"/>
    <property type="molecule type" value="Genomic_DNA"/>
</dbReference>
<gene>
    <name evidence="1" type="ORF">LSALG_LOCUS19773</name>
</gene>
<proteinExistence type="predicted"/>
<dbReference type="PANTHER" id="PTHR33018">
    <property type="entry name" value="OS10G0338966 PROTEIN-RELATED"/>
    <property type="match status" value="1"/>
</dbReference>
<dbReference type="PANTHER" id="PTHR33018:SF34">
    <property type="entry name" value="OS02G0472350 PROTEIN"/>
    <property type="match status" value="1"/>
</dbReference>
<reference evidence="1" key="1">
    <citation type="submission" date="2023-04" db="EMBL/GenBank/DDBJ databases">
        <authorList>
            <person name="Vijverberg K."/>
            <person name="Xiong W."/>
            <person name="Schranz E."/>
        </authorList>
    </citation>
    <scope>NUCLEOTIDE SEQUENCE</scope>
</reference>
<dbReference type="AlphaFoldDB" id="A0AA35YU66"/>
<sequence length="225" mass="25705">MKSKKEKPFLNQPLMPLLSLIFGKNHSGFVRGVVTGVILTRYWDMPRSKSSSKETIYVLQQKLQEQIYTDKDLRCQVEYLMSLAVPSIVNLADSPILTLHLQQRLLKKKKGKTIMWVNRHLKYPQVEHHESLNEGEETVTATCQEPQIRNSTGKGIATPQPKTLQQLNKTIKCPLSVGQRSNIVAKDLVTYSTHENQKIHGKPMTADYYRVYMDEAIKPSTCVPK</sequence>
<dbReference type="Proteomes" id="UP001177003">
    <property type="component" value="Chromosome 4"/>
</dbReference>
<evidence type="ECO:0000313" key="2">
    <source>
        <dbReference type="Proteomes" id="UP001177003"/>
    </source>
</evidence>
<accession>A0AA35YU66</accession>
<evidence type="ECO:0000313" key="1">
    <source>
        <dbReference type="EMBL" id="CAI9280007.1"/>
    </source>
</evidence>
<organism evidence="1 2">
    <name type="scientific">Lactuca saligna</name>
    <name type="common">Willowleaf lettuce</name>
    <dbReference type="NCBI Taxonomy" id="75948"/>
    <lineage>
        <taxon>Eukaryota</taxon>
        <taxon>Viridiplantae</taxon>
        <taxon>Streptophyta</taxon>
        <taxon>Embryophyta</taxon>
        <taxon>Tracheophyta</taxon>
        <taxon>Spermatophyta</taxon>
        <taxon>Magnoliopsida</taxon>
        <taxon>eudicotyledons</taxon>
        <taxon>Gunneridae</taxon>
        <taxon>Pentapetalae</taxon>
        <taxon>asterids</taxon>
        <taxon>campanulids</taxon>
        <taxon>Asterales</taxon>
        <taxon>Asteraceae</taxon>
        <taxon>Cichorioideae</taxon>
        <taxon>Cichorieae</taxon>
        <taxon>Lactucinae</taxon>
        <taxon>Lactuca</taxon>
    </lineage>
</organism>
<protein>
    <submittedName>
        <fullName evidence="1">Uncharacterized protein</fullName>
    </submittedName>
</protein>
<name>A0AA35YU66_LACSI</name>
<keyword evidence="2" id="KW-1185">Reference proteome</keyword>